<dbReference type="AlphaFoldDB" id="A0A0U1CYV1"/>
<gene>
    <name evidence="1" type="ORF">BN000_00935</name>
</gene>
<dbReference type="EMBL" id="CTEC01000001">
    <property type="protein sequence ID" value="CQD04876.1"/>
    <property type="molecule type" value="Genomic_DNA"/>
</dbReference>
<evidence type="ECO:0000313" key="2">
    <source>
        <dbReference type="Proteomes" id="UP000199601"/>
    </source>
</evidence>
<accession>A0A0U1CYV1</accession>
<sequence>MTATSGARARVGDPGGNPWSLYAQMVATPLCPALPELAIATRQMVATRFAPALPELAIATRQMVATRFAPALPELAIATSGNLDFSSCVYIGEGPGHEGR</sequence>
<dbReference type="RefSeq" id="WP_208859396.1">
    <property type="nucleotide sequence ID" value="NZ_CTEC01000001.1"/>
</dbReference>
<proteinExistence type="predicted"/>
<dbReference type="Proteomes" id="UP000199601">
    <property type="component" value="Unassembled WGS sequence"/>
</dbReference>
<evidence type="ECO:0000313" key="1">
    <source>
        <dbReference type="EMBL" id="CQD04876.1"/>
    </source>
</evidence>
<keyword evidence="2" id="KW-1185">Reference proteome</keyword>
<organism evidence="1 2">
    <name type="scientific">Mycobacterium europaeum</name>
    <dbReference type="NCBI Taxonomy" id="761804"/>
    <lineage>
        <taxon>Bacteria</taxon>
        <taxon>Bacillati</taxon>
        <taxon>Actinomycetota</taxon>
        <taxon>Actinomycetes</taxon>
        <taxon>Mycobacteriales</taxon>
        <taxon>Mycobacteriaceae</taxon>
        <taxon>Mycobacterium</taxon>
        <taxon>Mycobacterium simiae complex</taxon>
    </lineage>
</organism>
<name>A0A0U1CYV1_9MYCO</name>
<reference evidence="2" key="1">
    <citation type="submission" date="2015-03" db="EMBL/GenBank/DDBJ databases">
        <authorList>
            <person name="Urmite Genomes"/>
        </authorList>
    </citation>
    <scope>NUCLEOTIDE SEQUENCE [LARGE SCALE GENOMIC DNA]</scope>
    <source>
        <strain evidence="2">CSUR P1344</strain>
    </source>
</reference>
<protein>
    <submittedName>
        <fullName evidence="1">Uncharacterized protein</fullName>
    </submittedName>
</protein>